<dbReference type="AlphaFoldDB" id="A0AAW0X8F8"/>
<evidence type="ECO:0000256" key="2">
    <source>
        <dbReference type="ARBA" id="ARBA00022737"/>
    </source>
</evidence>
<dbReference type="InterPro" id="IPR003599">
    <property type="entry name" value="Ig_sub"/>
</dbReference>
<dbReference type="Pfam" id="PF00041">
    <property type="entry name" value="fn3"/>
    <property type="match status" value="1"/>
</dbReference>
<dbReference type="Pfam" id="PF00047">
    <property type="entry name" value="ig"/>
    <property type="match status" value="1"/>
</dbReference>
<feature type="domain" description="Ig-like" evidence="7">
    <location>
        <begin position="246"/>
        <end position="333"/>
    </location>
</feature>
<dbReference type="SMART" id="SM00409">
    <property type="entry name" value="IG"/>
    <property type="match status" value="8"/>
</dbReference>
<evidence type="ECO:0000256" key="3">
    <source>
        <dbReference type="ARBA" id="ARBA00023136"/>
    </source>
</evidence>
<reference evidence="9 10" key="1">
    <citation type="journal article" date="2024" name="BMC Genomics">
        <title>Genome assembly of redclaw crayfish (Cherax quadricarinatus) provides insights into its immune adaptation and hypoxia tolerance.</title>
        <authorList>
            <person name="Liu Z."/>
            <person name="Zheng J."/>
            <person name="Li H."/>
            <person name="Fang K."/>
            <person name="Wang S."/>
            <person name="He J."/>
            <person name="Zhou D."/>
            <person name="Weng S."/>
            <person name="Chi M."/>
            <person name="Gu Z."/>
            <person name="He J."/>
            <person name="Li F."/>
            <person name="Wang M."/>
        </authorList>
    </citation>
    <scope>NUCLEOTIDE SEQUENCE [LARGE SCALE GENOMIC DNA]</scope>
    <source>
        <strain evidence="9">ZL_2023a</strain>
    </source>
</reference>
<evidence type="ECO:0008006" key="11">
    <source>
        <dbReference type="Google" id="ProtNLM"/>
    </source>
</evidence>
<dbReference type="Proteomes" id="UP001445076">
    <property type="component" value="Unassembled WGS sequence"/>
</dbReference>
<feature type="domain" description="Ig-like" evidence="7">
    <location>
        <begin position="443"/>
        <end position="533"/>
    </location>
</feature>
<dbReference type="InterPro" id="IPR013162">
    <property type="entry name" value="CD80_C2-set"/>
</dbReference>
<dbReference type="GO" id="GO:0098609">
    <property type="term" value="P:cell-cell adhesion"/>
    <property type="evidence" value="ECO:0007669"/>
    <property type="project" value="TreeGrafter"/>
</dbReference>
<evidence type="ECO:0000256" key="5">
    <source>
        <dbReference type="ARBA" id="ARBA00023180"/>
    </source>
</evidence>
<evidence type="ECO:0000313" key="9">
    <source>
        <dbReference type="EMBL" id="KAK8735668.1"/>
    </source>
</evidence>
<comment type="caution">
    <text evidence="9">The sequence shown here is derived from an EMBL/GenBank/DDBJ whole genome shotgun (WGS) entry which is preliminary data.</text>
</comment>
<dbReference type="EMBL" id="JARKIK010000046">
    <property type="protein sequence ID" value="KAK8735668.1"/>
    <property type="molecule type" value="Genomic_DNA"/>
</dbReference>
<proteinExistence type="predicted"/>
<dbReference type="InterPro" id="IPR013151">
    <property type="entry name" value="Immunoglobulin_dom"/>
</dbReference>
<dbReference type="SUPFAM" id="SSF48726">
    <property type="entry name" value="Immunoglobulin"/>
    <property type="match status" value="9"/>
</dbReference>
<dbReference type="SMART" id="SM00408">
    <property type="entry name" value="IGc2"/>
    <property type="match status" value="8"/>
</dbReference>
<dbReference type="InterPro" id="IPR013783">
    <property type="entry name" value="Ig-like_fold"/>
</dbReference>
<name>A0AAW0X8F8_CHEQU</name>
<dbReference type="Gene3D" id="2.60.40.10">
    <property type="entry name" value="Immunoglobulins"/>
    <property type="match status" value="10"/>
</dbReference>
<dbReference type="InterPro" id="IPR051275">
    <property type="entry name" value="Cell_adhesion_signaling"/>
</dbReference>
<accession>A0AAW0X8F8</accession>
<dbReference type="InterPro" id="IPR036116">
    <property type="entry name" value="FN3_sf"/>
</dbReference>
<keyword evidence="2" id="KW-0677">Repeat</keyword>
<feature type="domain" description="Ig-like" evidence="7">
    <location>
        <begin position="538"/>
        <end position="633"/>
    </location>
</feature>
<dbReference type="GO" id="GO:0030154">
    <property type="term" value="P:cell differentiation"/>
    <property type="evidence" value="ECO:0007669"/>
    <property type="project" value="UniProtKB-ARBA"/>
</dbReference>
<evidence type="ECO:0000256" key="1">
    <source>
        <dbReference type="ARBA" id="ARBA00004479"/>
    </source>
</evidence>
<dbReference type="InterPro" id="IPR003961">
    <property type="entry name" value="FN3_dom"/>
</dbReference>
<protein>
    <recommendedName>
        <fullName evidence="11">Nephrin</fullName>
    </recommendedName>
</protein>
<dbReference type="Pfam" id="PF13927">
    <property type="entry name" value="Ig_3"/>
    <property type="match status" value="4"/>
</dbReference>
<feature type="domain" description="Ig-like" evidence="7">
    <location>
        <begin position="28"/>
        <end position="127"/>
    </location>
</feature>
<dbReference type="CDD" id="cd00063">
    <property type="entry name" value="FN3"/>
    <property type="match status" value="1"/>
</dbReference>
<keyword evidence="10" id="KW-1185">Reference proteome</keyword>
<dbReference type="PROSITE" id="PS50835">
    <property type="entry name" value="IG_LIKE"/>
    <property type="match status" value="8"/>
</dbReference>
<feature type="domain" description="Fibronectin type-III" evidence="8">
    <location>
        <begin position="926"/>
        <end position="1018"/>
    </location>
</feature>
<dbReference type="InterPro" id="IPR036179">
    <property type="entry name" value="Ig-like_dom_sf"/>
</dbReference>
<dbReference type="PANTHER" id="PTHR11640">
    <property type="entry name" value="NEPHRIN"/>
    <property type="match status" value="1"/>
</dbReference>
<sequence>MVPLTVPRTLWKTTLVFAFLLPYGWTLPQTFRVAPQSVEVVAGGSVTLFCEIDHQQGKAQWTKDGFALGFNRSNIPGFPRYTVLGDDAVGVHNLLISDVVIQDDGEYQCQVTPYGNAGAIRHAANLTVLLPPTSIEMVGHARDAHLTVKAGDSLTLECLIKDAKPVSQVTWYRGNEPLRLDTQNTKENSETDLHLSSLRSKITFTPTHSDNGMEYSCQALHPALQHTNTQKVARVHLDVHYEPGAPEITGYTEGEIVRAGDRKTLTCRARGGNPLPEVFWYKNGAQVDKNFIKHRNYAVNEYSFLVEASDNLAKYECHVMNVMTTQPKTAEIQLRVNFAASSVTIFGPDEAKVGDVIAISCVAENSNPPADVTVVINGQTPPGSISRTQKVDHGGWRTITNLTTYEVWPIDSDLTVNCYALNQALGSTKIDTKVISVLRPPEPPVILGYEPGRLLKKGNPHRLTCVSSGGNPLATLQWFKGSVELPSENRHDSGTSVAELDITLSESDNEAEYWCEATNSATTEPLVNSTVLSVMFPPSGVKVSARPRNIKANTQATLVCESASSNPRANVTWWRDGFEVLPGESQTNPGQFGGTTTKYTVKVDVTADDDGAVFTCQADNRFGSTTHDAVTLSVLYPPVWIEKPSEKVEVKQGDSVQVNASARGNPNGVAYLWRRGDEVVMAGSVLNISSVAKEHAGLYTLEASNSQGNTAANLTLIVKYGAIITSVSGGRNVTAGESVTLVCRVDASPDPDISWGRQGYDFARTQHKKHLSENVVEMTIKNVSIEDTGVFTCHAKNEIGDEATANTTIVVKHKPIIDKSAKYQKAAAEAGRHARLTCRARGAPYVHFTWYTRDNTPIEPAIYSRFDNRYVVENSKLVDGLVTYESVLLVKNVTNKDYGFFECQAQNPLGSSRSAIHLDGTSRPDTPLDLKVVNYTHNSVDLHWSPSFDGGLPQRYRVRFHVTDTNRYQYTDVYPENVTSFTVTGLSLGTTYSFSILAFNDKGDSEYSKGDVQATTAS</sequence>
<keyword evidence="6" id="KW-0393">Immunoglobulin domain</keyword>
<organism evidence="9 10">
    <name type="scientific">Cherax quadricarinatus</name>
    <name type="common">Australian red claw crayfish</name>
    <dbReference type="NCBI Taxonomy" id="27406"/>
    <lineage>
        <taxon>Eukaryota</taxon>
        <taxon>Metazoa</taxon>
        <taxon>Ecdysozoa</taxon>
        <taxon>Arthropoda</taxon>
        <taxon>Crustacea</taxon>
        <taxon>Multicrustacea</taxon>
        <taxon>Malacostraca</taxon>
        <taxon>Eumalacostraca</taxon>
        <taxon>Eucarida</taxon>
        <taxon>Decapoda</taxon>
        <taxon>Pleocyemata</taxon>
        <taxon>Astacidea</taxon>
        <taxon>Parastacoidea</taxon>
        <taxon>Parastacidae</taxon>
        <taxon>Cherax</taxon>
    </lineage>
</organism>
<dbReference type="GO" id="GO:0009653">
    <property type="term" value="P:anatomical structure morphogenesis"/>
    <property type="evidence" value="ECO:0007669"/>
    <property type="project" value="UniProtKB-ARBA"/>
</dbReference>
<feature type="domain" description="Ig-like" evidence="7">
    <location>
        <begin position="815"/>
        <end position="919"/>
    </location>
</feature>
<dbReference type="InterPro" id="IPR007110">
    <property type="entry name" value="Ig-like_dom"/>
</dbReference>
<evidence type="ECO:0000259" key="8">
    <source>
        <dbReference type="PROSITE" id="PS50853"/>
    </source>
</evidence>
<keyword evidence="3" id="KW-0472">Membrane</keyword>
<dbReference type="PROSITE" id="PS50853">
    <property type="entry name" value="FN3"/>
    <property type="match status" value="1"/>
</dbReference>
<dbReference type="SUPFAM" id="SSF49265">
    <property type="entry name" value="Fibronectin type III"/>
    <property type="match status" value="1"/>
</dbReference>
<evidence type="ECO:0000259" key="7">
    <source>
        <dbReference type="PROSITE" id="PS50835"/>
    </source>
</evidence>
<feature type="domain" description="Ig-like" evidence="7">
    <location>
        <begin position="132"/>
        <end position="233"/>
    </location>
</feature>
<dbReference type="InterPro" id="IPR003598">
    <property type="entry name" value="Ig_sub2"/>
</dbReference>
<dbReference type="GO" id="GO:0050839">
    <property type="term" value="F:cell adhesion molecule binding"/>
    <property type="evidence" value="ECO:0007669"/>
    <property type="project" value="TreeGrafter"/>
</dbReference>
<gene>
    <name evidence="9" type="ORF">OTU49_005257</name>
</gene>
<comment type="subcellular location">
    <subcellularLocation>
        <location evidence="1">Membrane</location>
        <topology evidence="1">Single-pass type I membrane protein</topology>
    </subcellularLocation>
</comment>
<dbReference type="FunFam" id="2.60.40.10:FF:000032">
    <property type="entry name" value="palladin isoform X1"/>
    <property type="match status" value="1"/>
</dbReference>
<evidence type="ECO:0000256" key="4">
    <source>
        <dbReference type="ARBA" id="ARBA00023157"/>
    </source>
</evidence>
<dbReference type="PANTHER" id="PTHR11640:SF136">
    <property type="entry name" value="NEPHRIN"/>
    <property type="match status" value="1"/>
</dbReference>
<evidence type="ECO:0000313" key="10">
    <source>
        <dbReference type="Proteomes" id="UP001445076"/>
    </source>
</evidence>
<dbReference type="InterPro" id="IPR013098">
    <property type="entry name" value="Ig_I-set"/>
</dbReference>
<keyword evidence="5" id="KW-0325">Glycoprotein</keyword>
<evidence type="ECO:0000256" key="6">
    <source>
        <dbReference type="ARBA" id="ARBA00023319"/>
    </source>
</evidence>
<dbReference type="GO" id="GO:0005911">
    <property type="term" value="C:cell-cell junction"/>
    <property type="evidence" value="ECO:0007669"/>
    <property type="project" value="TreeGrafter"/>
</dbReference>
<dbReference type="Pfam" id="PF08205">
    <property type="entry name" value="C2-set_2"/>
    <property type="match status" value="2"/>
</dbReference>
<feature type="domain" description="Ig-like" evidence="7">
    <location>
        <begin position="637"/>
        <end position="717"/>
    </location>
</feature>
<keyword evidence="4" id="KW-1015">Disulfide bond</keyword>
<dbReference type="SMART" id="SM00060">
    <property type="entry name" value="FN3"/>
    <property type="match status" value="1"/>
</dbReference>
<dbReference type="GO" id="GO:0005886">
    <property type="term" value="C:plasma membrane"/>
    <property type="evidence" value="ECO:0007669"/>
    <property type="project" value="TreeGrafter"/>
</dbReference>
<dbReference type="Pfam" id="PF07679">
    <property type="entry name" value="I-set"/>
    <property type="match status" value="1"/>
</dbReference>
<feature type="domain" description="Ig-like" evidence="7">
    <location>
        <begin position="722"/>
        <end position="811"/>
    </location>
</feature>